<evidence type="ECO:0008006" key="3">
    <source>
        <dbReference type="Google" id="ProtNLM"/>
    </source>
</evidence>
<dbReference type="EMBL" id="VCEJ01000002">
    <property type="protein sequence ID" value="TLV04032.1"/>
    <property type="molecule type" value="Genomic_DNA"/>
</dbReference>
<reference evidence="1 2" key="1">
    <citation type="submission" date="2019-05" db="EMBL/GenBank/DDBJ databases">
        <authorList>
            <person name="Qu J.-H."/>
        </authorList>
    </citation>
    <scope>NUCLEOTIDE SEQUENCE [LARGE SCALE GENOMIC DNA]</scope>
    <source>
        <strain evidence="1 2">T17</strain>
    </source>
</reference>
<sequence>MDFEVRPRAEYRDNFMWTAADTVMPDLYTTQRNRLSITYKTNWLRLHASPQEIHVWGETGRFSHVGSINFFELYAEPTITKNFSVRVGRQALSLDNGRIFSAAPWGQQSRSHEGIRLLYKKKLETDLTLVFTRPYGQHFDPAYSPVGSHTYKFLFVHHLKHKFNNNITLTNINAMDVFRRTTGDRQYYRRITNGGRLEYTQGSIFGTVNAYYQYGQNAASEKLRAYYIQPEISANTGRTLFRLGAEILSGEKNTPSKKISNSFVPLYGVAWKFMGNMNLFTRFPADVNEKGLINPYLFIIYQAGKRLSLRGDAHLFYSQYPLISEGEEIAGKYLGFESDLSLNYKPIKGIEIIYGFSFTIADKRMELLNKVPDAGKIPIWSYLMVSYTPRLLSRKWFKLQ</sequence>
<protein>
    <recommendedName>
        <fullName evidence="3">Alginate export domain-containing protein</fullName>
    </recommendedName>
</protein>
<accession>A0A5R9L628</accession>
<dbReference type="OrthoDB" id="920871at2"/>
<comment type="caution">
    <text evidence="1">The sequence shown here is derived from an EMBL/GenBank/DDBJ whole genome shotgun (WGS) entry which is preliminary data.</text>
</comment>
<organism evidence="1 2">
    <name type="scientific">Dyadobacter luticola</name>
    <dbReference type="NCBI Taxonomy" id="1979387"/>
    <lineage>
        <taxon>Bacteria</taxon>
        <taxon>Pseudomonadati</taxon>
        <taxon>Bacteroidota</taxon>
        <taxon>Cytophagia</taxon>
        <taxon>Cytophagales</taxon>
        <taxon>Spirosomataceae</taxon>
        <taxon>Dyadobacter</taxon>
    </lineage>
</organism>
<evidence type="ECO:0000313" key="2">
    <source>
        <dbReference type="Proteomes" id="UP000306402"/>
    </source>
</evidence>
<dbReference type="AlphaFoldDB" id="A0A5R9L628"/>
<gene>
    <name evidence="1" type="ORF">FEN17_02315</name>
</gene>
<keyword evidence="2" id="KW-1185">Reference proteome</keyword>
<proteinExistence type="predicted"/>
<name>A0A5R9L628_9BACT</name>
<evidence type="ECO:0000313" key="1">
    <source>
        <dbReference type="EMBL" id="TLV04032.1"/>
    </source>
</evidence>
<dbReference type="Proteomes" id="UP000306402">
    <property type="component" value="Unassembled WGS sequence"/>
</dbReference>